<evidence type="ECO:0000256" key="1">
    <source>
        <dbReference type="SAM" id="MobiDB-lite"/>
    </source>
</evidence>
<accession>A0A6S7L4Z8</accession>
<name>A0A6S7L4Z8_PARCT</name>
<feature type="region of interest" description="Disordered" evidence="1">
    <location>
        <begin position="91"/>
        <end position="111"/>
    </location>
</feature>
<feature type="non-terminal residue" evidence="2">
    <location>
        <position position="1"/>
    </location>
</feature>
<dbReference type="EMBL" id="CACRXK020019092">
    <property type="protein sequence ID" value="CAB4033262.1"/>
    <property type="molecule type" value="Genomic_DNA"/>
</dbReference>
<keyword evidence="3" id="KW-1185">Reference proteome</keyword>
<comment type="caution">
    <text evidence="2">The sequence shown here is derived from an EMBL/GenBank/DDBJ whole genome shotgun (WGS) entry which is preliminary data.</text>
</comment>
<reference evidence="2" key="1">
    <citation type="submission" date="2020-04" db="EMBL/GenBank/DDBJ databases">
        <authorList>
            <person name="Alioto T."/>
            <person name="Alioto T."/>
            <person name="Gomez Garrido J."/>
        </authorList>
    </citation>
    <scope>NUCLEOTIDE SEQUENCE</scope>
    <source>
        <strain evidence="2">A484AB</strain>
    </source>
</reference>
<dbReference type="AlphaFoldDB" id="A0A6S7L4Z8"/>
<organism evidence="2 3">
    <name type="scientific">Paramuricea clavata</name>
    <name type="common">Red gorgonian</name>
    <name type="synonym">Violescent sea-whip</name>
    <dbReference type="NCBI Taxonomy" id="317549"/>
    <lineage>
        <taxon>Eukaryota</taxon>
        <taxon>Metazoa</taxon>
        <taxon>Cnidaria</taxon>
        <taxon>Anthozoa</taxon>
        <taxon>Octocorallia</taxon>
        <taxon>Malacalcyonacea</taxon>
        <taxon>Plexauridae</taxon>
        <taxon>Paramuricea</taxon>
    </lineage>
</organism>
<feature type="non-terminal residue" evidence="2">
    <location>
        <position position="178"/>
    </location>
</feature>
<proteinExistence type="predicted"/>
<protein>
    <submittedName>
        <fullName evidence="2">Uncharacterized protein</fullName>
    </submittedName>
</protein>
<evidence type="ECO:0000313" key="2">
    <source>
        <dbReference type="EMBL" id="CAB4033262.1"/>
    </source>
</evidence>
<dbReference type="Proteomes" id="UP001152795">
    <property type="component" value="Unassembled WGS sequence"/>
</dbReference>
<gene>
    <name evidence="2" type="ORF">PACLA_8A009273</name>
</gene>
<evidence type="ECO:0000313" key="3">
    <source>
        <dbReference type="Proteomes" id="UP001152795"/>
    </source>
</evidence>
<feature type="compositionally biased region" description="Low complexity" evidence="1">
    <location>
        <begin position="93"/>
        <end position="107"/>
    </location>
</feature>
<dbReference type="OrthoDB" id="10635752at2759"/>
<sequence length="178" mass="20558">HGKLLVNIKKVNGMLNDGASIEKLEQARDALDLEMENFGEAHGKYNCMLSSTEDKDQSYQWFDTRNREYYRCRLKVCERIHALERELYSKPNSNRSSMQSKSSSSSAHSRRVKAVATAAKLEVEMKFLDQETELKRLQILKQIEMANAEERAMLKIQEEEVAIPSYDDINKNIDKVVP</sequence>